<proteinExistence type="predicted"/>
<dbReference type="EMBL" id="JBHSNA010000001">
    <property type="protein sequence ID" value="MFC5565215.1"/>
    <property type="molecule type" value="Genomic_DNA"/>
</dbReference>
<dbReference type="Pfam" id="PF20172">
    <property type="entry name" value="DUF6538"/>
    <property type="match status" value="1"/>
</dbReference>
<keyword evidence="4" id="KW-1185">Reference proteome</keyword>
<gene>
    <name evidence="3" type="ORF">ACFPOC_02120</name>
</gene>
<name>A0ABW0S8G1_9RHOB</name>
<feature type="domain" description="DUF6538" evidence="2">
    <location>
        <begin position="10"/>
        <end position="74"/>
    </location>
</feature>
<organism evidence="3 4">
    <name type="scientific">Rubellimicrobium aerolatum</name>
    <dbReference type="NCBI Taxonomy" id="490979"/>
    <lineage>
        <taxon>Bacteria</taxon>
        <taxon>Pseudomonadati</taxon>
        <taxon>Pseudomonadota</taxon>
        <taxon>Alphaproteobacteria</taxon>
        <taxon>Rhodobacterales</taxon>
        <taxon>Roseobacteraceae</taxon>
        <taxon>Rubellimicrobium</taxon>
    </lineage>
</organism>
<dbReference type="InterPro" id="IPR046668">
    <property type="entry name" value="DUF6538"/>
</dbReference>
<feature type="region of interest" description="Disordered" evidence="1">
    <location>
        <begin position="283"/>
        <end position="311"/>
    </location>
</feature>
<evidence type="ECO:0000313" key="4">
    <source>
        <dbReference type="Proteomes" id="UP001596056"/>
    </source>
</evidence>
<comment type="caution">
    <text evidence="3">The sequence shown here is derived from an EMBL/GenBank/DDBJ whole genome shotgun (WGS) entry which is preliminary data.</text>
</comment>
<dbReference type="RefSeq" id="WP_377109582.1">
    <property type="nucleotide sequence ID" value="NZ_JBHSNA010000001.1"/>
</dbReference>
<accession>A0ABW0S8G1</accession>
<reference evidence="4" key="1">
    <citation type="journal article" date="2019" name="Int. J. Syst. Evol. Microbiol.">
        <title>The Global Catalogue of Microorganisms (GCM) 10K type strain sequencing project: providing services to taxonomists for standard genome sequencing and annotation.</title>
        <authorList>
            <consortium name="The Broad Institute Genomics Platform"/>
            <consortium name="The Broad Institute Genome Sequencing Center for Infectious Disease"/>
            <person name="Wu L."/>
            <person name="Ma J."/>
        </authorList>
    </citation>
    <scope>NUCLEOTIDE SEQUENCE [LARGE SCALE GENOMIC DNA]</scope>
    <source>
        <strain evidence="4">KACC 11588</strain>
    </source>
</reference>
<evidence type="ECO:0000259" key="2">
    <source>
        <dbReference type="Pfam" id="PF20172"/>
    </source>
</evidence>
<evidence type="ECO:0000313" key="3">
    <source>
        <dbReference type="EMBL" id="MFC5565215.1"/>
    </source>
</evidence>
<evidence type="ECO:0000256" key="1">
    <source>
        <dbReference type="SAM" id="MobiDB-lite"/>
    </source>
</evidence>
<sequence length="420" mass="45098">MPSSPTGQRHLERRGTVFVWRRRWPQPPRTAVAAGLDPIDDSSLVLSLRTDVPRDAKMLARRLSRMSDQVFAALAETVMGLSTEEARRMLMTLARFEIEAFERTRALAPTRSPEAAACDLARETATQETLRRALLLRDREVARAPLRHVARLLGVALDEEAEDWRALAVEATRVLLDVSAERARRDQGHYAEPSPAFRAAMAGLEETEADRVPATRGMAPVAPVAAPVEPLPFASAQPSAAIVPGAVAAGPGVAAAPPPAMAGVGAVPAAPVLVAGPRFPGSTDLSPVGAGSDDVGRPATPPVARPGRTPGQDEVFRFYLKHLSPETQAAALRAEGPSVREGFRIYHELKAKGFADDLFHVKQKIVPTTGPKWVRSSGNKVEVGVRIWTRRSRTAWTCSGASRATMAGVRSGRRRTAIGS</sequence>
<protein>
    <submittedName>
        <fullName evidence="3">DUF6538 domain-containing protein</fullName>
    </submittedName>
</protein>
<dbReference type="Proteomes" id="UP001596056">
    <property type="component" value="Unassembled WGS sequence"/>
</dbReference>